<accession>A0ACC0AA07</accession>
<dbReference type="EMBL" id="CM044706">
    <property type="protein sequence ID" value="KAI5657277.1"/>
    <property type="molecule type" value="Genomic_DNA"/>
</dbReference>
<dbReference type="Proteomes" id="UP001060085">
    <property type="component" value="Linkage Group LG06"/>
</dbReference>
<protein>
    <submittedName>
        <fullName evidence="1">Uncharacterized protein</fullName>
    </submittedName>
</protein>
<name>A0ACC0AA07_CATRO</name>
<gene>
    <name evidence="1" type="ORF">M9H77_26070</name>
</gene>
<evidence type="ECO:0000313" key="2">
    <source>
        <dbReference type="Proteomes" id="UP001060085"/>
    </source>
</evidence>
<organism evidence="1 2">
    <name type="scientific">Catharanthus roseus</name>
    <name type="common">Madagascar periwinkle</name>
    <name type="synonym">Vinca rosea</name>
    <dbReference type="NCBI Taxonomy" id="4058"/>
    <lineage>
        <taxon>Eukaryota</taxon>
        <taxon>Viridiplantae</taxon>
        <taxon>Streptophyta</taxon>
        <taxon>Embryophyta</taxon>
        <taxon>Tracheophyta</taxon>
        <taxon>Spermatophyta</taxon>
        <taxon>Magnoliopsida</taxon>
        <taxon>eudicotyledons</taxon>
        <taxon>Gunneridae</taxon>
        <taxon>Pentapetalae</taxon>
        <taxon>asterids</taxon>
        <taxon>lamiids</taxon>
        <taxon>Gentianales</taxon>
        <taxon>Apocynaceae</taxon>
        <taxon>Rauvolfioideae</taxon>
        <taxon>Vinceae</taxon>
        <taxon>Catharanthinae</taxon>
        <taxon>Catharanthus</taxon>
    </lineage>
</organism>
<comment type="caution">
    <text evidence="1">The sequence shown here is derived from an EMBL/GenBank/DDBJ whole genome shotgun (WGS) entry which is preliminary data.</text>
</comment>
<evidence type="ECO:0000313" key="1">
    <source>
        <dbReference type="EMBL" id="KAI5657277.1"/>
    </source>
</evidence>
<reference evidence="2" key="1">
    <citation type="journal article" date="2023" name="Nat. Plants">
        <title>Single-cell RNA sequencing provides a high-resolution roadmap for understanding the multicellular compartmentation of specialized metabolism.</title>
        <authorList>
            <person name="Sun S."/>
            <person name="Shen X."/>
            <person name="Li Y."/>
            <person name="Li Y."/>
            <person name="Wang S."/>
            <person name="Li R."/>
            <person name="Zhang H."/>
            <person name="Shen G."/>
            <person name="Guo B."/>
            <person name="Wei J."/>
            <person name="Xu J."/>
            <person name="St-Pierre B."/>
            <person name="Chen S."/>
            <person name="Sun C."/>
        </authorList>
    </citation>
    <scope>NUCLEOTIDE SEQUENCE [LARGE SCALE GENOMIC DNA]</scope>
</reference>
<proteinExistence type="predicted"/>
<sequence>MSRGGGWLTLFFPPLGSSAPFRIIAPNLHTDPVGAPGICSIVWPVIWEERLLWNRALVWCLAGIDYEMPELGSNDLVTLWGLDFVRGARLLHYINSGRSETCREARRYPTQPAIDLVMAHHYHRLIYQEGTLVGGPNGSTLSSSYSLKEIVPERDPIPMIDLSNSELVDRLDPSEPESNSKMIPEPERKAPMDVEGTGTFVVGGFPIAASLTPVLPAESVSSFPAIFSLLRGGVKEHDTCGYCLWREQRVEIVSQQIAELKKEVSRMDALFYTARQTRCQETARAAMLEMELVQMREAYAA</sequence>
<keyword evidence="2" id="KW-1185">Reference proteome</keyword>